<evidence type="ECO:0000313" key="3">
    <source>
        <dbReference type="EMBL" id="KAK9135375.1"/>
    </source>
</evidence>
<dbReference type="Pfam" id="PF20167">
    <property type="entry name" value="Transposase_32"/>
    <property type="match status" value="1"/>
</dbReference>
<gene>
    <name evidence="3" type="ORF">Syun_014705</name>
</gene>
<dbReference type="AlphaFoldDB" id="A0AAP0JM03"/>
<feature type="compositionally biased region" description="Low complexity" evidence="1">
    <location>
        <begin position="1"/>
        <end position="13"/>
    </location>
</feature>
<feature type="compositionally biased region" description="Low complexity" evidence="1">
    <location>
        <begin position="37"/>
        <end position="47"/>
    </location>
</feature>
<feature type="domain" description="Putative plant transposon protein" evidence="2">
    <location>
        <begin position="112"/>
        <end position="290"/>
    </location>
</feature>
<protein>
    <recommendedName>
        <fullName evidence="2">Putative plant transposon protein domain-containing protein</fullName>
    </recommendedName>
</protein>
<accession>A0AAP0JM03</accession>
<proteinExistence type="predicted"/>
<reference evidence="3 4" key="1">
    <citation type="submission" date="2024-01" db="EMBL/GenBank/DDBJ databases">
        <title>Genome assemblies of Stephania.</title>
        <authorList>
            <person name="Yang L."/>
        </authorList>
    </citation>
    <scope>NUCLEOTIDE SEQUENCE [LARGE SCALE GENOMIC DNA]</scope>
    <source>
        <strain evidence="3">YNDBR</strain>
        <tissue evidence="3">Leaf</tissue>
    </source>
</reference>
<evidence type="ECO:0000256" key="1">
    <source>
        <dbReference type="SAM" id="MobiDB-lite"/>
    </source>
</evidence>
<sequence>MSSRRPSNHPSSRTGAPTAPNPSRPTQGTSSRRPTSRRLVQSSSSSDESTHHVSPPANAPQREGRAKAVHESSVLELVTPRLTDAKIIRPAIVDVAFFDKVFLPIREILDAAGWTNFCTFRANYNSPLVRVFYSNLETTNQFILRSSVGSRAIEITPENLAQRFNLPLHPPSTTVVCKFLSWPFDRLDVLNSFLRSKSNLTVYPTGITDTDFKLVPHLLHKVLHKVILPRGGSKNYVTLLDMFILGHLFLMLPLSLPHILIGYMTSTCSAGRHLPYAHIITSYLESAQVDLALGGRPLSVFDSIDMATLKAMKYRYIRERKQWTRDDVIPYNQHHSGYESTDDPFDAPDYLEYSYHLGDDDQADDEGEASHNDDDGDQGRAQASTVPEQTHEESTAYTTFYLRLNTSS</sequence>
<dbReference type="Proteomes" id="UP001420932">
    <property type="component" value="Unassembled WGS sequence"/>
</dbReference>
<evidence type="ECO:0000313" key="4">
    <source>
        <dbReference type="Proteomes" id="UP001420932"/>
    </source>
</evidence>
<dbReference type="InterPro" id="IPR046796">
    <property type="entry name" value="Transposase_32_dom"/>
</dbReference>
<dbReference type="EMBL" id="JBBNAF010000006">
    <property type="protein sequence ID" value="KAK9135375.1"/>
    <property type="molecule type" value="Genomic_DNA"/>
</dbReference>
<comment type="caution">
    <text evidence="3">The sequence shown here is derived from an EMBL/GenBank/DDBJ whole genome shotgun (WGS) entry which is preliminary data.</text>
</comment>
<feature type="region of interest" description="Disordered" evidence="1">
    <location>
        <begin position="1"/>
        <end position="72"/>
    </location>
</feature>
<feature type="region of interest" description="Disordered" evidence="1">
    <location>
        <begin position="356"/>
        <end position="399"/>
    </location>
</feature>
<organism evidence="3 4">
    <name type="scientific">Stephania yunnanensis</name>
    <dbReference type="NCBI Taxonomy" id="152371"/>
    <lineage>
        <taxon>Eukaryota</taxon>
        <taxon>Viridiplantae</taxon>
        <taxon>Streptophyta</taxon>
        <taxon>Embryophyta</taxon>
        <taxon>Tracheophyta</taxon>
        <taxon>Spermatophyta</taxon>
        <taxon>Magnoliopsida</taxon>
        <taxon>Ranunculales</taxon>
        <taxon>Menispermaceae</taxon>
        <taxon>Menispermoideae</taxon>
        <taxon>Cissampelideae</taxon>
        <taxon>Stephania</taxon>
    </lineage>
</organism>
<feature type="compositionally biased region" description="Polar residues" evidence="1">
    <location>
        <begin position="24"/>
        <end position="33"/>
    </location>
</feature>
<evidence type="ECO:0000259" key="2">
    <source>
        <dbReference type="Pfam" id="PF20167"/>
    </source>
</evidence>
<keyword evidence="4" id="KW-1185">Reference proteome</keyword>
<name>A0AAP0JM03_9MAGN</name>